<dbReference type="InterPro" id="IPR042066">
    <property type="entry name" value="Spt6_death-like"/>
</dbReference>
<dbReference type="GO" id="GO:0031491">
    <property type="term" value="F:nucleosome binding"/>
    <property type="evidence" value="ECO:0007669"/>
    <property type="project" value="TreeGrafter"/>
</dbReference>
<evidence type="ECO:0000256" key="8">
    <source>
        <dbReference type="ARBA" id="ARBA00023242"/>
    </source>
</evidence>
<dbReference type="InterPro" id="IPR017072">
    <property type="entry name" value="TF_Spt6"/>
</dbReference>
<evidence type="ECO:0000256" key="4">
    <source>
        <dbReference type="ARBA" id="ARBA00020248"/>
    </source>
</evidence>
<dbReference type="GO" id="GO:0003677">
    <property type="term" value="F:DNA binding"/>
    <property type="evidence" value="ECO:0007669"/>
    <property type="project" value="InterPro"/>
</dbReference>
<feature type="compositionally biased region" description="Basic residues" evidence="11">
    <location>
        <begin position="82"/>
        <end position="93"/>
    </location>
</feature>
<evidence type="ECO:0000313" key="14">
    <source>
        <dbReference type="Proteomes" id="UP000027361"/>
    </source>
</evidence>
<dbReference type="GO" id="GO:0042393">
    <property type="term" value="F:histone binding"/>
    <property type="evidence" value="ECO:0007669"/>
    <property type="project" value="TreeGrafter"/>
</dbReference>
<evidence type="ECO:0000256" key="2">
    <source>
        <dbReference type="ARBA" id="ARBA00004286"/>
    </source>
</evidence>
<evidence type="ECO:0000256" key="10">
    <source>
        <dbReference type="ARBA" id="ARBA00093389"/>
    </source>
</evidence>
<dbReference type="SMART" id="SM00252">
    <property type="entry name" value="SH2"/>
    <property type="match status" value="1"/>
</dbReference>
<proteinExistence type="inferred from homology"/>
<dbReference type="Pfam" id="PF14632">
    <property type="entry name" value="SPT6_acidic"/>
    <property type="match status" value="1"/>
</dbReference>
<feature type="region of interest" description="Disordered" evidence="11">
    <location>
        <begin position="169"/>
        <end position="231"/>
    </location>
</feature>
<dbReference type="SUPFAM" id="SSF55550">
    <property type="entry name" value="SH2 domain"/>
    <property type="match status" value="1"/>
</dbReference>
<dbReference type="InterPro" id="IPR000980">
    <property type="entry name" value="SH2"/>
</dbReference>
<dbReference type="InterPro" id="IPR035018">
    <property type="entry name" value="Spt6_SH2_C"/>
</dbReference>
<name>A0A066W4H0_TILAU</name>
<evidence type="ECO:0000256" key="5">
    <source>
        <dbReference type="ARBA" id="ARBA00022454"/>
    </source>
</evidence>
<dbReference type="Pfam" id="PF14635">
    <property type="entry name" value="HHH_7"/>
    <property type="match status" value="1"/>
</dbReference>
<dbReference type="InterPro" id="IPR049540">
    <property type="entry name" value="Spt6-like_S1"/>
</dbReference>
<evidence type="ECO:0000256" key="11">
    <source>
        <dbReference type="SAM" id="MobiDB-lite"/>
    </source>
</evidence>
<dbReference type="SUPFAM" id="SSF53098">
    <property type="entry name" value="Ribonuclease H-like"/>
    <property type="match status" value="1"/>
</dbReference>
<organism evidence="13 14">
    <name type="scientific">Tilletiaria anomala (strain ATCC 24038 / CBS 436.72 / UBC 951)</name>
    <dbReference type="NCBI Taxonomy" id="1037660"/>
    <lineage>
        <taxon>Eukaryota</taxon>
        <taxon>Fungi</taxon>
        <taxon>Dikarya</taxon>
        <taxon>Basidiomycota</taxon>
        <taxon>Ustilaginomycotina</taxon>
        <taxon>Exobasidiomycetes</taxon>
        <taxon>Georgefischeriales</taxon>
        <taxon>Tilletiariaceae</taxon>
        <taxon>Tilletiaria</taxon>
    </lineage>
</organism>
<dbReference type="Gene3D" id="1.10.10.2740">
    <property type="entry name" value="Spt6, Death-like domain"/>
    <property type="match status" value="1"/>
</dbReference>
<reference evidence="13 14" key="1">
    <citation type="submission" date="2014-05" db="EMBL/GenBank/DDBJ databases">
        <title>Draft genome sequence of a rare smut relative, Tilletiaria anomala UBC 951.</title>
        <authorList>
            <consortium name="DOE Joint Genome Institute"/>
            <person name="Toome M."/>
            <person name="Kuo A."/>
            <person name="Henrissat B."/>
            <person name="Lipzen A."/>
            <person name="Tritt A."/>
            <person name="Yoshinaga Y."/>
            <person name="Zane M."/>
            <person name="Barry K."/>
            <person name="Grigoriev I.V."/>
            <person name="Spatafora J.W."/>
            <person name="Aimea M.C."/>
        </authorList>
    </citation>
    <scope>NUCLEOTIDE SEQUENCE [LARGE SCALE GENOMIC DNA]</scope>
    <source>
        <strain evidence="13 14">UBC 951</strain>
    </source>
</reference>
<dbReference type="InterPro" id="IPR028231">
    <property type="entry name" value="Spt6_YqgF"/>
</dbReference>
<dbReference type="FunFam" id="3.30.505.10:FF:000056">
    <property type="entry name" value="Transcription elongation factor Spt6"/>
    <property type="match status" value="1"/>
</dbReference>
<dbReference type="OrthoDB" id="995477at2759"/>
<feature type="compositionally biased region" description="Basic and acidic residues" evidence="11">
    <location>
        <begin position="1"/>
        <end position="24"/>
    </location>
</feature>
<dbReference type="InParanoid" id="A0A066W4H0"/>
<evidence type="ECO:0000256" key="9">
    <source>
        <dbReference type="ARBA" id="ARBA00029871"/>
    </source>
</evidence>
<dbReference type="OMA" id="GYFYLCF"/>
<keyword evidence="7" id="KW-0804">Transcription</keyword>
<keyword evidence="5" id="KW-0158">Chromosome</keyword>
<dbReference type="InterPro" id="IPR028088">
    <property type="entry name" value="Spt6_HTH_DNA-bd_dom"/>
</dbReference>
<dbReference type="Proteomes" id="UP000027361">
    <property type="component" value="Unassembled WGS sequence"/>
</dbReference>
<dbReference type="Pfam" id="PF21710">
    <property type="entry name" value="Spt6_S1"/>
    <property type="match status" value="1"/>
</dbReference>
<comment type="function">
    <text evidence="10">Histone H3-H4 chaperone that plays a role in maintenance of chromatin structure during RNA polymerase II transcription elongation thereby repressing transcription initiation from cryptic promoters. Mediates the reassembly of nucleosomes onto the promoters of at least a selected set of genes during repression; the nucleosome reassembly is essential for transcriptional repression. Essential for viability.</text>
</comment>
<dbReference type="InterPro" id="IPR035420">
    <property type="entry name" value="Spt6_SH2"/>
</dbReference>
<dbReference type="InterPro" id="IPR035019">
    <property type="entry name" value="Spt6_SH2_N"/>
</dbReference>
<dbReference type="CDD" id="cd09918">
    <property type="entry name" value="SH2_Nterm_SPT6_like"/>
    <property type="match status" value="1"/>
</dbReference>
<protein>
    <recommendedName>
        <fullName evidence="4">Transcription elongation factor SPT6</fullName>
    </recommendedName>
    <alternativeName>
        <fullName evidence="9">Chromatin elongation factor SPT6</fullName>
    </alternativeName>
</protein>
<feature type="region of interest" description="Disordered" evidence="11">
    <location>
        <begin position="1549"/>
        <end position="1643"/>
    </location>
</feature>
<dbReference type="STRING" id="1037660.A0A066W4H0"/>
<accession>A0A066W4H0</accession>
<dbReference type="GO" id="GO:0008023">
    <property type="term" value="C:transcription elongation factor complex"/>
    <property type="evidence" value="ECO:0007669"/>
    <property type="project" value="TreeGrafter"/>
</dbReference>
<dbReference type="Gene3D" id="1.10.150.850">
    <property type="entry name" value="Spt6, helix-hairpin-helix domain"/>
    <property type="match status" value="1"/>
</dbReference>
<keyword evidence="14" id="KW-1185">Reference proteome</keyword>
<dbReference type="InterPro" id="IPR010994">
    <property type="entry name" value="RuvA_2-like"/>
</dbReference>
<dbReference type="InterPro" id="IPR023323">
    <property type="entry name" value="Tex-like_dom_sf"/>
</dbReference>
<dbReference type="GO" id="GO:0140673">
    <property type="term" value="P:transcription elongation-coupled chromatin remodeling"/>
    <property type="evidence" value="ECO:0007669"/>
    <property type="project" value="InterPro"/>
</dbReference>
<dbReference type="InterPro" id="IPR012340">
    <property type="entry name" value="NA-bd_OB-fold"/>
</dbReference>
<dbReference type="FunCoup" id="A0A066W4H0">
    <property type="interactions" value="730"/>
</dbReference>
<keyword evidence="6" id="KW-0727">SH2 domain</keyword>
<dbReference type="Pfam" id="PF14641">
    <property type="entry name" value="HTH_44"/>
    <property type="match status" value="1"/>
</dbReference>
<feature type="compositionally biased region" description="Acidic residues" evidence="11">
    <location>
        <begin position="66"/>
        <end position="79"/>
    </location>
</feature>
<comment type="similarity">
    <text evidence="3">Belongs to the SPT6 family.</text>
</comment>
<dbReference type="GO" id="GO:0034728">
    <property type="term" value="P:nucleosome organization"/>
    <property type="evidence" value="ECO:0007669"/>
    <property type="project" value="TreeGrafter"/>
</dbReference>
<dbReference type="Gene3D" id="1.10.3500.10">
    <property type="entry name" value="Tex N-terminal region-like"/>
    <property type="match status" value="1"/>
</dbReference>
<dbReference type="RefSeq" id="XP_013243407.1">
    <property type="nucleotide sequence ID" value="XM_013387953.1"/>
</dbReference>
<feature type="compositionally biased region" description="Acidic residues" evidence="11">
    <location>
        <begin position="45"/>
        <end position="56"/>
    </location>
</feature>
<feature type="compositionally biased region" description="Acidic residues" evidence="11">
    <location>
        <begin position="180"/>
        <end position="205"/>
    </location>
</feature>
<keyword evidence="8" id="KW-0539">Nucleus</keyword>
<feature type="region of interest" description="Disordered" evidence="11">
    <location>
        <begin position="1"/>
        <end position="140"/>
    </location>
</feature>
<dbReference type="Pfam" id="PF14633">
    <property type="entry name" value="SH2_2"/>
    <property type="match status" value="1"/>
</dbReference>
<feature type="compositionally biased region" description="Pro residues" evidence="11">
    <location>
        <begin position="1589"/>
        <end position="1629"/>
    </location>
</feature>
<evidence type="ECO:0000256" key="7">
    <source>
        <dbReference type="ARBA" id="ARBA00023163"/>
    </source>
</evidence>
<gene>
    <name evidence="13" type="ORF">K437DRAFT_246825</name>
</gene>
<dbReference type="SUPFAM" id="SSF158832">
    <property type="entry name" value="Tex N-terminal region-like"/>
    <property type="match status" value="1"/>
</dbReference>
<dbReference type="Gene3D" id="3.30.505.10">
    <property type="entry name" value="SH2 domain"/>
    <property type="match status" value="2"/>
</dbReference>
<comment type="subcellular location">
    <subcellularLocation>
        <location evidence="2">Chromosome</location>
    </subcellularLocation>
    <subcellularLocation>
        <location evidence="1">Nucleus</location>
    </subcellularLocation>
</comment>
<feature type="compositionally biased region" description="Basic residues" evidence="11">
    <location>
        <begin position="117"/>
        <end position="131"/>
    </location>
</feature>
<dbReference type="InterPro" id="IPR012337">
    <property type="entry name" value="RNaseH-like_sf"/>
</dbReference>
<dbReference type="InterPro" id="IPR037027">
    <property type="entry name" value="YqgF/RNaseH-like_dom_sf"/>
</dbReference>
<dbReference type="CDD" id="cd09928">
    <property type="entry name" value="SH2_Cterm_SPT6_like"/>
    <property type="match status" value="1"/>
</dbReference>
<dbReference type="HOGENOM" id="CLU_001680_0_1_1"/>
<evidence type="ECO:0000256" key="1">
    <source>
        <dbReference type="ARBA" id="ARBA00004123"/>
    </source>
</evidence>
<dbReference type="EMBL" id="JMSN01000038">
    <property type="protein sequence ID" value="KDN45969.1"/>
    <property type="molecule type" value="Genomic_DNA"/>
</dbReference>
<feature type="compositionally biased region" description="Acidic residues" evidence="11">
    <location>
        <begin position="97"/>
        <end position="110"/>
    </location>
</feature>
<dbReference type="Pfam" id="PF14639">
    <property type="entry name" value="YqgF"/>
    <property type="match status" value="1"/>
</dbReference>
<dbReference type="PANTHER" id="PTHR10145:SF6">
    <property type="entry name" value="TRANSCRIPTION ELONGATION FACTOR SPT6"/>
    <property type="match status" value="1"/>
</dbReference>
<dbReference type="InterPro" id="IPR023319">
    <property type="entry name" value="Tex-like_HTH_dom_sf"/>
</dbReference>
<evidence type="ECO:0000256" key="6">
    <source>
        <dbReference type="ARBA" id="ARBA00022999"/>
    </source>
</evidence>
<dbReference type="InterPro" id="IPR028083">
    <property type="entry name" value="Spt6_acidic_N_dom"/>
</dbReference>
<feature type="domain" description="SH2" evidence="12">
    <location>
        <begin position="1363"/>
        <end position="1452"/>
    </location>
</feature>
<dbReference type="PANTHER" id="PTHR10145">
    <property type="entry name" value="TRANSCRIPTION ELONGATION FACTOR SPT6"/>
    <property type="match status" value="1"/>
</dbReference>
<dbReference type="GO" id="GO:0005694">
    <property type="term" value="C:chromosome"/>
    <property type="evidence" value="ECO:0007669"/>
    <property type="project" value="UniProtKB-SubCell"/>
</dbReference>
<comment type="caution">
    <text evidence="13">The sequence shown here is derived from an EMBL/GenBank/DDBJ whole genome shotgun (WGS) entry which is preliminary data.</text>
</comment>
<dbReference type="InterPro" id="IPR032706">
    <property type="entry name" value="Spt6_HHH"/>
</dbReference>
<dbReference type="Gene3D" id="2.40.50.140">
    <property type="entry name" value="Nucleic acid-binding proteins"/>
    <property type="match status" value="1"/>
</dbReference>
<evidence type="ECO:0000256" key="3">
    <source>
        <dbReference type="ARBA" id="ARBA00009253"/>
    </source>
</evidence>
<dbReference type="GeneID" id="25263232"/>
<dbReference type="Gene3D" id="3.30.420.140">
    <property type="entry name" value="YqgF/RNase H-like domain"/>
    <property type="match status" value="1"/>
</dbReference>
<dbReference type="SUPFAM" id="SSF47781">
    <property type="entry name" value="RuvA domain 2-like"/>
    <property type="match status" value="1"/>
</dbReference>
<evidence type="ECO:0000313" key="13">
    <source>
        <dbReference type="EMBL" id="KDN45969.1"/>
    </source>
</evidence>
<evidence type="ECO:0000259" key="12">
    <source>
        <dbReference type="SMART" id="SM00252"/>
    </source>
</evidence>
<dbReference type="InterPro" id="IPR036860">
    <property type="entry name" value="SH2_dom_sf"/>
</dbReference>
<dbReference type="Gene3D" id="1.10.10.650">
    <property type="entry name" value="RuvA domain 2-like"/>
    <property type="match status" value="1"/>
</dbReference>
<sequence length="1643" mass="186232">MSDEESRVQAARRQDDEASPRSSDEGEDLNNEQGDIVGSGKGSDEDSSEEEEEDEEEARRVAEGFIVDEDEDEDEDDEEERKRRHRERRKEKRKQQEEEDEALDEEDLELVAENTGRKRRKDAKRLKRFRRGSASPTTKRVDVAKDLSKIFDDSDEEMPTLADAIQAGLSAGRKSKAVDYADDDDLDDFIDDDDMSQENLDEDEREQLRLERKEQKRRQKAAGKALGMDPSKVGFDRESWEALHEVFGRGDDYEWAMEAGSEGEEDEATGGKKKITYKDVFEPAQIAAKMLTEKDETIRRLDLPERIQLSLPSGTGIELLDKQLQGEELDQAAVWVSTRISRRCKRFFLDEDASEREYYPQWLECIRLMISLVLNEGLEAPYLYAHRYDELELRTVERDNIESINRVRRIPLLMERELHSLVDAALKFRTLIVRKDSLRKLFVKIHALEMNLSEEEAEDLTSTITGEKFLMLLKSANSLEEVTDLTEYLAMRYGQKMRDIQALEQRSLDNFAGGSDKELQLATKATATYKKSSLVGEYEKIKDSAVCEFAGRFGLSTDEVAENIANRHKVHYTEDEMIDPQQAAEGFIGGPFATADLVMKAGKMLLAHEIGKHPLVRKEVRAWFKAHAEVAIEPTERGVAKIDEQHQYHNFKYLRAKPVAEYLAPPPAPPAPLPAENGVPVKTPPKPIASQVQFLLALQAESETLIRMTVELPADKAEELNNTLADGWVSDGISSVSQKWNSLRRSIIEQALKTVLLPMGNVWIREWLREECREFIARRCEGELAKRISVRPYTSLSMKARASKEDMEEDEESNPSVPKVMAVSHGNGAPHKDPIQVVVLDSLGRMRRSARFAHIRPPIRNNFEPYTHSREPIDDPRAEFLALVKQFQPDVIVVNGFSPRTIQLREEIRSVATEASGELAREYEDGQDHETLTHIDVIHTFDDIARIYQHSQRAAEEYPELTLLGRYCLALARYVQSPLQEFAALGEDLTAINLNEHQRLVPKDMLQAHLQTALVTAVNEVGVRVNKALSDSYYQHLLQYVAGFGPRKAAGFIRNVNATMDGRVINRVSLMQNDVIGARVWTNSASFLRIEQIEDSADPEESVIGQPDILDTTRIHPEDYDYPRKMAADALGKDEEDLEGIHASEPCKELMEREDVKAKLSTLDLDNYAAMLESEHGLRKRTTLALCYNELISPYGDQRLEYVLPTEDEILTMLTGETKRTIDVQLIIPVKIIKIMDRGRRDGVEPDYPFLIIRHESGLEGEVYAPNAIDTWMQIGQPKLSSRFSVGQTVDAVISQIRYDSLRLELATIESWVQGQGREMDAKWRATPTDPKYFDTLRNESAVRTEAARRAKQKGSIVRLIKHPRFHYVKSGKAEEMLANDVDGAVIIRPSSRGNDHLALTWRVFKGVYQHLDVLELKKEDEYTLGKELKVGDAIYSDLDELIVGHIQPMHQKVQEMVNHEKFKESEEELNAFLTKYCLANPDSSQYGFTIDPKHAGYFKLSFKPKKEKPIQSWMVKVLPGFFMMNKGKLPDVPTLCNAFKTQYVSKTMPQNTTGRTPLYGGRTPNAMHGRTPLHGGKSPNPAYAVYRPAPPPGAPPGPPPAGYPVHPGAPPQMPMHPGLPPRMPPPGFPASGRPNMHPTRYG</sequence>
<dbReference type="FunFam" id="1.10.10.2740:FF:000002">
    <property type="entry name" value="Transcription elongation factor Spt6"/>
    <property type="match status" value="1"/>
</dbReference>